<sequence>MIVRTGAQKAKIPAIKRMQVWDYYIGLDIGRTQCHCCKINPITQFEFHCGHIMSEAKGGDLSIQNLRPICGKCNRSMGTQNMADFMKKCKFGNLTEKKKDNIVVTPMITKIDLNVIPKKNLDLDITTFKVSIESTYDNSIEEYFEDSEELPIENITDDIKQISEYEKKHANDYFPANSTLREYVEMYYRKVDFYQPSTLEKSDEVIKLLRVNINILTNQIYTDFYDYCKFDKNCDVNDINIICNKYLQIKTEDGTLYNEYELRKTIYSSDDLDERYFSHNAVKKIKEILYPIITNTINKVNYLYEMIRYRYNMMVILFNMIVTKWNNFDIFKDMYKNKFRTPLHVDKDIYSFRDLHFTKKNMNCPLSSDMRELNDFLYEYMKLVELM</sequence>
<dbReference type="AlphaFoldDB" id="A0A6C0EA71"/>
<proteinExistence type="predicted"/>
<dbReference type="GO" id="GO:0003676">
    <property type="term" value="F:nucleic acid binding"/>
    <property type="evidence" value="ECO:0007669"/>
    <property type="project" value="InterPro"/>
</dbReference>
<dbReference type="InterPro" id="IPR003615">
    <property type="entry name" value="HNH_nuc"/>
</dbReference>
<protein>
    <recommendedName>
        <fullName evidence="1">HNH domain-containing protein</fullName>
    </recommendedName>
</protein>
<feature type="domain" description="HNH" evidence="1">
    <location>
        <begin position="34"/>
        <end position="77"/>
    </location>
</feature>
<dbReference type="Gene3D" id="1.10.30.50">
    <property type="match status" value="1"/>
</dbReference>
<name>A0A6C0EA71_9ZZZZ</name>
<reference evidence="2" key="1">
    <citation type="journal article" date="2020" name="Nature">
        <title>Giant virus diversity and host interactions through global metagenomics.</title>
        <authorList>
            <person name="Schulz F."/>
            <person name="Roux S."/>
            <person name="Paez-Espino D."/>
            <person name="Jungbluth S."/>
            <person name="Walsh D.A."/>
            <person name="Denef V.J."/>
            <person name="McMahon K.D."/>
            <person name="Konstantinidis K.T."/>
            <person name="Eloe-Fadrosh E.A."/>
            <person name="Kyrpides N.C."/>
            <person name="Woyke T."/>
        </authorList>
    </citation>
    <scope>NUCLEOTIDE SEQUENCE</scope>
    <source>
        <strain evidence="2">GVMAG-M-3300023179-27</strain>
    </source>
</reference>
<dbReference type="CDD" id="cd00085">
    <property type="entry name" value="HNHc"/>
    <property type="match status" value="1"/>
</dbReference>
<evidence type="ECO:0000259" key="1">
    <source>
        <dbReference type="Pfam" id="PF01844"/>
    </source>
</evidence>
<dbReference type="InterPro" id="IPR002711">
    <property type="entry name" value="HNH"/>
</dbReference>
<evidence type="ECO:0000313" key="2">
    <source>
        <dbReference type="EMBL" id="QHT25974.1"/>
    </source>
</evidence>
<dbReference type="GO" id="GO:0004519">
    <property type="term" value="F:endonuclease activity"/>
    <property type="evidence" value="ECO:0007669"/>
    <property type="project" value="InterPro"/>
</dbReference>
<organism evidence="2">
    <name type="scientific">viral metagenome</name>
    <dbReference type="NCBI Taxonomy" id="1070528"/>
    <lineage>
        <taxon>unclassified sequences</taxon>
        <taxon>metagenomes</taxon>
        <taxon>organismal metagenomes</taxon>
    </lineage>
</organism>
<dbReference type="EMBL" id="MN739777">
    <property type="protein sequence ID" value="QHT25974.1"/>
    <property type="molecule type" value="Genomic_DNA"/>
</dbReference>
<accession>A0A6C0EA71</accession>
<dbReference type="Pfam" id="PF01844">
    <property type="entry name" value="HNH"/>
    <property type="match status" value="1"/>
</dbReference>
<dbReference type="GO" id="GO:0008270">
    <property type="term" value="F:zinc ion binding"/>
    <property type="evidence" value="ECO:0007669"/>
    <property type="project" value="InterPro"/>
</dbReference>